<feature type="region of interest" description="Disordered" evidence="1">
    <location>
        <begin position="1"/>
        <end position="66"/>
    </location>
</feature>
<comment type="caution">
    <text evidence="2">The sequence shown here is derived from an EMBL/GenBank/DDBJ whole genome shotgun (WGS) entry which is preliminary data.</text>
</comment>
<evidence type="ECO:0000313" key="3">
    <source>
        <dbReference type="Proteomes" id="UP001187343"/>
    </source>
</evidence>
<gene>
    <name evidence="2" type="ORF">Q8A67_013578</name>
</gene>
<dbReference type="Proteomes" id="UP001187343">
    <property type="component" value="Unassembled WGS sequence"/>
</dbReference>
<evidence type="ECO:0000256" key="1">
    <source>
        <dbReference type="SAM" id="MobiDB-lite"/>
    </source>
</evidence>
<protein>
    <submittedName>
        <fullName evidence="2">Uncharacterized protein</fullName>
    </submittedName>
</protein>
<evidence type="ECO:0000313" key="2">
    <source>
        <dbReference type="EMBL" id="KAK2890935.1"/>
    </source>
</evidence>
<sequence length="148" mass="16180">MASFKKSLEGLKNTTQSATKGVTDSTVQAAQDAVQQVAESSKETTSAAAEEASRQTQSAIGTAAEKASDTIKELSLVSRETKNQKLSVLSATVKSKDHHPLRFFWKTNHLQPASYFQHLKGKLGVRRHALAVKSLKIWIQCLICRAVE</sequence>
<feature type="compositionally biased region" description="Polar residues" evidence="1">
    <location>
        <begin position="12"/>
        <end position="26"/>
    </location>
</feature>
<feature type="compositionally biased region" description="Low complexity" evidence="1">
    <location>
        <begin position="27"/>
        <end position="59"/>
    </location>
</feature>
<dbReference type="AlphaFoldDB" id="A0AA88TKQ8"/>
<name>A0AA88TKQ8_9TELE</name>
<keyword evidence="3" id="KW-1185">Reference proteome</keyword>
<proteinExistence type="predicted"/>
<reference evidence="2" key="1">
    <citation type="submission" date="2023-08" db="EMBL/GenBank/DDBJ databases">
        <title>Chromosome-level Genome Assembly of mud carp (Cirrhinus molitorella).</title>
        <authorList>
            <person name="Liu H."/>
        </authorList>
    </citation>
    <scope>NUCLEOTIDE SEQUENCE</scope>
    <source>
        <strain evidence="2">Prfri</strain>
        <tissue evidence="2">Muscle</tissue>
    </source>
</reference>
<organism evidence="2 3">
    <name type="scientific">Cirrhinus molitorella</name>
    <name type="common">mud carp</name>
    <dbReference type="NCBI Taxonomy" id="172907"/>
    <lineage>
        <taxon>Eukaryota</taxon>
        <taxon>Metazoa</taxon>
        <taxon>Chordata</taxon>
        <taxon>Craniata</taxon>
        <taxon>Vertebrata</taxon>
        <taxon>Euteleostomi</taxon>
        <taxon>Actinopterygii</taxon>
        <taxon>Neopterygii</taxon>
        <taxon>Teleostei</taxon>
        <taxon>Ostariophysi</taxon>
        <taxon>Cypriniformes</taxon>
        <taxon>Cyprinidae</taxon>
        <taxon>Labeoninae</taxon>
        <taxon>Labeonini</taxon>
        <taxon>Cirrhinus</taxon>
    </lineage>
</organism>
<dbReference type="EMBL" id="JAUYZG010000013">
    <property type="protein sequence ID" value="KAK2890935.1"/>
    <property type="molecule type" value="Genomic_DNA"/>
</dbReference>
<accession>A0AA88TKQ8</accession>